<keyword evidence="1" id="KW-1133">Transmembrane helix</keyword>
<evidence type="ECO:0000313" key="3">
    <source>
        <dbReference type="Proteomes" id="UP001303046"/>
    </source>
</evidence>
<comment type="caution">
    <text evidence="2">The sequence shown here is derived from an EMBL/GenBank/DDBJ whole genome shotgun (WGS) entry which is preliminary data.</text>
</comment>
<accession>A0ABR1C8W2</accession>
<feature type="transmembrane region" description="Helical" evidence="1">
    <location>
        <begin position="89"/>
        <end position="115"/>
    </location>
</feature>
<reference evidence="2 3" key="1">
    <citation type="submission" date="2023-08" db="EMBL/GenBank/DDBJ databases">
        <title>A Necator americanus chromosomal reference genome.</title>
        <authorList>
            <person name="Ilik V."/>
            <person name="Petrzelkova K.J."/>
            <person name="Pardy F."/>
            <person name="Fuh T."/>
            <person name="Niatou-Singa F.S."/>
            <person name="Gouil Q."/>
            <person name="Baker L."/>
            <person name="Ritchie M.E."/>
            <person name="Jex A.R."/>
            <person name="Gazzola D."/>
            <person name="Li H."/>
            <person name="Toshio Fujiwara R."/>
            <person name="Zhan B."/>
            <person name="Aroian R.V."/>
            <person name="Pafco B."/>
            <person name="Schwarz E.M."/>
        </authorList>
    </citation>
    <scope>NUCLEOTIDE SEQUENCE [LARGE SCALE GENOMIC DNA]</scope>
    <source>
        <strain evidence="2 3">Aroian</strain>
        <tissue evidence="2">Whole animal</tissue>
    </source>
</reference>
<evidence type="ECO:0000313" key="2">
    <source>
        <dbReference type="EMBL" id="KAK6734947.1"/>
    </source>
</evidence>
<evidence type="ECO:0000256" key="1">
    <source>
        <dbReference type="SAM" id="Phobius"/>
    </source>
</evidence>
<sequence>MVPSRFQSFQGAASSAASYATAPSFISFGHDYTVERICSTSQDIADYRIIANAFHGLENIQHLISYLLKQRSVVMLTYIPGGYYGELDVFAIIFIITAIIMIIIMSVYCCILIRLHFLQRNLPKEQVVVMAPAYPAVPPHAVVYSTTPVTSMVSVQPESDQETPAAPKTPYYQHYYLVHMDRPPHGNHFYQPQQILTPAPTRLSC</sequence>
<name>A0ABR1C8W2_NECAM</name>
<keyword evidence="1" id="KW-0472">Membrane</keyword>
<gene>
    <name evidence="2" type="primary">Necator_chrII.g6050</name>
    <name evidence="2" type="ORF">RB195_018257</name>
</gene>
<proteinExistence type="predicted"/>
<organism evidence="2 3">
    <name type="scientific">Necator americanus</name>
    <name type="common">Human hookworm</name>
    <dbReference type="NCBI Taxonomy" id="51031"/>
    <lineage>
        <taxon>Eukaryota</taxon>
        <taxon>Metazoa</taxon>
        <taxon>Ecdysozoa</taxon>
        <taxon>Nematoda</taxon>
        <taxon>Chromadorea</taxon>
        <taxon>Rhabditida</taxon>
        <taxon>Rhabditina</taxon>
        <taxon>Rhabditomorpha</taxon>
        <taxon>Strongyloidea</taxon>
        <taxon>Ancylostomatidae</taxon>
        <taxon>Bunostominae</taxon>
        <taxon>Necator</taxon>
    </lineage>
</organism>
<protein>
    <submittedName>
        <fullName evidence="2">Uncharacterized protein</fullName>
    </submittedName>
</protein>
<keyword evidence="1" id="KW-0812">Transmembrane</keyword>
<dbReference type="Proteomes" id="UP001303046">
    <property type="component" value="Unassembled WGS sequence"/>
</dbReference>
<dbReference type="EMBL" id="JAVFWL010000002">
    <property type="protein sequence ID" value="KAK6734947.1"/>
    <property type="molecule type" value="Genomic_DNA"/>
</dbReference>
<keyword evidence="3" id="KW-1185">Reference proteome</keyword>